<comment type="caution">
    <text evidence="2">The sequence shown here is derived from an EMBL/GenBank/DDBJ whole genome shotgun (WGS) entry which is preliminary data.</text>
</comment>
<dbReference type="Pfam" id="PF12146">
    <property type="entry name" value="Hydrolase_4"/>
    <property type="match status" value="1"/>
</dbReference>
<dbReference type="EMBL" id="JAZHPZ010000006">
    <property type="protein sequence ID" value="MEF2966960.1"/>
    <property type="molecule type" value="Genomic_DNA"/>
</dbReference>
<protein>
    <submittedName>
        <fullName evidence="2">Lysophospholipase</fullName>
    </submittedName>
</protein>
<accession>A0ABU7VTY6</accession>
<dbReference type="InterPro" id="IPR029058">
    <property type="entry name" value="AB_hydrolase_fold"/>
</dbReference>
<proteinExistence type="predicted"/>
<dbReference type="PANTHER" id="PTHR11614">
    <property type="entry name" value="PHOSPHOLIPASE-RELATED"/>
    <property type="match status" value="1"/>
</dbReference>
<dbReference type="SUPFAM" id="SSF53474">
    <property type="entry name" value="alpha/beta-Hydrolases"/>
    <property type="match status" value="1"/>
</dbReference>
<dbReference type="InterPro" id="IPR022742">
    <property type="entry name" value="Hydrolase_4"/>
</dbReference>
<evidence type="ECO:0000313" key="2">
    <source>
        <dbReference type="EMBL" id="MEF2966960.1"/>
    </source>
</evidence>
<gene>
    <name evidence="2" type="ORF">V3851_14055</name>
</gene>
<evidence type="ECO:0000259" key="1">
    <source>
        <dbReference type="Pfam" id="PF12146"/>
    </source>
</evidence>
<sequence length="326" mass="36373">MREETFTFMNDTGQFVFVYSWFPADPAAPLRGILQIAHGMTESAVRYARFAGALTEAGFAVYANDHRGHGRTAKTPEELGYPGEDGLNGMVRDMSVLGDIIRERHPELPLFLLGHSMGSFLTQKTMYTDPGRYSGFILSGTNGPRGLLAFGVRLAQLQAALQGPDHPSLLLNALSFGTYNKGLMPIRTPFDWLSRDEREVDKFVESPVCGFVCSAEFFRGLFGLLREIHRPENMALIPKDKPVYIFSGDQDPVGFKGKGVRRLAAIYQSLGLRQLEVKLYPGGRHEMLNETNRDEVTRDAVDWLRRHLPQAQESAQTGEPEPSPPQ</sequence>
<evidence type="ECO:0000313" key="3">
    <source>
        <dbReference type="Proteomes" id="UP001306950"/>
    </source>
</evidence>
<feature type="domain" description="Serine aminopeptidase S33" evidence="1">
    <location>
        <begin position="30"/>
        <end position="292"/>
    </location>
</feature>
<dbReference type="RefSeq" id="WP_331847182.1">
    <property type="nucleotide sequence ID" value="NZ_JAZHPZ010000006.1"/>
</dbReference>
<name>A0ABU7VTY6_9BACL</name>
<dbReference type="Gene3D" id="3.40.50.1820">
    <property type="entry name" value="alpha/beta hydrolase"/>
    <property type="match status" value="1"/>
</dbReference>
<organism evidence="2 3">
    <name type="scientific">Paenibacillus haidiansis</name>
    <dbReference type="NCBI Taxonomy" id="1574488"/>
    <lineage>
        <taxon>Bacteria</taxon>
        <taxon>Bacillati</taxon>
        <taxon>Bacillota</taxon>
        <taxon>Bacilli</taxon>
        <taxon>Bacillales</taxon>
        <taxon>Paenibacillaceae</taxon>
        <taxon>Paenibacillus</taxon>
    </lineage>
</organism>
<reference evidence="2 3" key="1">
    <citation type="submission" date="2024-02" db="EMBL/GenBank/DDBJ databases">
        <title>A nitrogen-fixing paenibacillus bacterium.</title>
        <authorList>
            <person name="Zhang W.L."/>
            <person name="Chen S.F."/>
        </authorList>
    </citation>
    <scope>NUCLEOTIDE SEQUENCE [LARGE SCALE GENOMIC DNA]</scope>
    <source>
        <strain evidence="2 3">M1</strain>
    </source>
</reference>
<dbReference type="Proteomes" id="UP001306950">
    <property type="component" value="Unassembled WGS sequence"/>
</dbReference>
<keyword evidence="3" id="KW-1185">Reference proteome</keyword>
<dbReference type="InterPro" id="IPR051044">
    <property type="entry name" value="MAG_DAG_Lipase"/>
</dbReference>